<evidence type="ECO:0000313" key="5">
    <source>
        <dbReference type="EMBL" id="OXZ32213.1"/>
    </source>
</evidence>
<dbReference type="Gene3D" id="3.40.50.150">
    <property type="entry name" value="Vaccinia Virus protein VP39"/>
    <property type="match status" value="1"/>
</dbReference>
<name>A0A233V509_FINMA</name>
<dbReference type="PANTHER" id="PTHR43542:SF1">
    <property type="entry name" value="METHYLTRANSFERASE"/>
    <property type="match status" value="1"/>
</dbReference>
<comment type="caution">
    <text evidence="4">The sequence shown here is derived from an EMBL/GenBank/DDBJ whole genome shotgun (WGS) entry which is preliminary data.</text>
</comment>
<dbReference type="InterPro" id="IPR004398">
    <property type="entry name" value="RNA_MeTrfase_RsmD"/>
</dbReference>
<dbReference type="Proteomes" id="UP000215546">
    <property type="component" value="Unassembled WGS sequence"/>
</dbReference>
<dbReference type="EC" id="2.1.1.171" evidence="3"/>
<dbReference type="InterPro" id="IPR029063">
    <property type="entry name" value="SAM-dependent_MTases_sf"/>
</dbReference>
<dbReference type="EMBL" id="NDYC01000019">
    <property type="protein sequence ID" value="OXZ27474.1"/>
    <property type="molecule type" value="Genomic_DNA"/>
</dbReference>
<sequence>MKVISGKMRGMNLNTDLDRFTRPTEGKIKEAIFSVIFQVKPNSKALDLFAGSGAVGIEFISRGCDLVVFSEASNDNIKCINENIEHTKSQEFAKVFKGDFKKNLLNIRRQGLKFDYVFIDPPYERLNYYKESIQMLIDNDLLNDDCLVILESEKELSDEYFKNLKLEKEKQYGKKKNIYFLRNDNE</sequence>
<dbReference type="Proteomes" id="UP000215413">
    <property type="component" value="Unassembled WGS sequence"/>
</dbReference>
<dbReference type="Proteomes" id="UP000730862">
    <property type="component" value="Unassembled WGS sequence"/>
</dbReference>
<dbReference type="InterPro" id="IPR002052">
    <property type="entry name" value="DNA_methylase_N6_adenine_CS"/>
</dbReference>
<dbReference type="PIRSF" id="PIRSF004553">
    <property type="entry name" value="CHP00095"/>
    <property type="match status" value="1"/>
</dbReference>
<keyword evidence="1 4" id="KW-0489">Methyltransferase</keyword>
<dbReference type="Pfam" id="PF03602">
    <property type="entry name" value="Cons_hypoth95"/>
    <property type="match status" value="1"/>
</dbReference>
<dbReference type="GO" id="GO:0052913">
    <property type="term" value="F:16S rRNA (guanine(966)-N(2))-methyltransferase activity"/>
    <property type="evidence" value="ECO:0007669"/>
    <property type="project" value="UniProtKB-EC"/>
</dbReference>
<gene>
    <name evidence="3" type="primary">rsmD</name>
    <name evidence="4" type="ORF">B9N49_03875</name>
    <name evidence="5" type="ORF">B9N55_05185</name>
    <name evidence="3" type="ORF">KIA07_01620</name>
</gene>
<keyword evidence="2 4" id="KW-0808">Transferase</keyword>
<dbReference type="GO" id="GO:0003676">
    <property type="term" value="F:nucleic acid binding"/>
    <property type="evidence" value="ECO:0007669"/>
    <property type="project" value="InterPro"/>
</dbReference>
<dbReference type="PANTHER" id="PTHR43542">
    <property type="entry name" value="METHYLTRANSFERASE"/>
    <property type="match status" value="1"/>
</dbReference>
<dbReference type="EMBL" id="JAHAIK010000003">
    <property type="protein sequence ID" value="MBS5964349.1"/>
    <property type="molecule type" value="Genomic_DNA"/>
</dbReference>
<reference evidence="3" key="3">
    <citation type="submission" date="2021-02" db="EMBL/GenBank/DDBJ databases">
        <title>Infant gut strain persistence is associated with maternal origin, phylogeny, and functional potential including surface adhesion and iron acquisition.</title>
        <authorList>
            <person name="Lou Y.C."/>
        </authorList>
    </citation>
    <scope>NUCLEOTIDE SEQUENCE</scope>
    <source>
        <strain evidence="3">L3_058_000G1_dasL3_058_000G1_concoct_72</strain>
    </source>
</reference>
<dbReference type="CDD" id="cd02440">
    <property type="entry name" value="AdoMet_MTases"/>
    <property type="match status" value="1"/>
</dbReference>
<dbReference type="PROSITE" id="PS00092">
    <property type="entry name" value="N6_MTASE"/>
    <property type="match status" value="1"/>
</dbReference>
<reference evidence="4" key="1">
    <citation type="journal article" date="2017" name="J. Clin. Microbiol.">
        <title>Finegoldia magna Isolated from Orthopedic Joint Implant-Associated Infections.</title>
        <authorList>
            <person name="Soderquist B."/>
            <person name="Bjorklund S."/>
            <person name="Hellmark B."/>
            <person name="Jensen A."/>
            <person name="Bruggemann H."/>
        </authorList>
    </citation>
    <scope>NUCLEOTIDE SEQUENCE</scope>
    <source>
        <strain evidence="5">12T273</strain>
        <strain evidence="4">CCUG 54800</strain>
    </source>
</reference>
<dbReference type="AlphaFoldDB" id="A0A233V509"/>
<protein>
    <submittedName>
        <fullName evidence="4">16S rRNA (Guanine(966)-N(2))-methyltransferase RsmD</fullName>
        <ecNumber evidence="3">2.1.1.171</ecNumber>
    </submittedName>
</protein>
<evidence type="ECO:0000313" key="4">
    <source>
        <dbReference type="EMBL" id="OXZ27474.1"/>
    </source>
</evidence>
<evidence type="ECO:0000313" key="3">
    <source>
        <dbReference type="EMBL" id="MBS5964349.1"/>
    </source>
</evidence>
<evidence type="ECO:0000313" key="7">
    <source>
        <dbReference type="Proteomes" id="UP000215546"/>
    </source>
</evidence>
<organism evidence="4 6">
    <name type="scientific">Finegoldia magna</name>
    <name type="common">Peptostreptococcus magnus</name>
    <dbReference type="NCBI Taxonomy" id="1260"/>
    <lineage>
        <taxon>Bacteria</taxon>
        <taxon>Bacillati</taxon>
        <taxon>Bacillota</taxon>
        <taxon>Tissierellia</taxon>
        <taxon>Tissierellales</taxon>
        <taxon>Peptoniphilaceae</taxon>
        <taxon>Finegoldia</taxon>
    </lineage>
</organism>
<dbReference type="NCBIfam" id="TIGR00095">
    <property type="entry name" value="16S rRNA (guanine(966)-N(2))-methyltransferase RsmD"/>
    <property type="match status" value="1"/>
</dbReference>
<reference evidence="6 7" key="2">
    <citation type="submission" date="2017-04" db="EMBL/GenBank/DDBJ databases">
        <title>Finegoldia magna isolated from orthopedic joint implant-associated infections.</title>
        <authorList>
            <person name="Bjorklund S."/>
            <person name="Bruggemann H."/>
            <person name="Jensen A."/>
            <person name="Hellmark B."/>
            <person name="Soderquist B."/>
        </authorList>
    </citation>
    <scope>NUCLEOTIDE SEQUENCE [LARGE SCALE GENOMIC DNA]</scope>
    <source>
        <strain evidence="7">12T273</strain>
        <strain evidence="6">CCUG 54800</strain>
    </source>
</reference>
<evidence type="ECO:0000256" key="2">
    <source>
        <dbReference type="ARBA" id="ARBA00022679"/>
    </source>
</evidence>
<proteinExistence type="predicted"/>
<dbReference type="EMBL" id="NDYE01000012">
    <property type="protein sequence ID" value="OXZ32213.1"/>
    <property type="molecule type" value="Genomic_DNA"/>
</dbReference>
<dbReference type="RefSeq" id="WP_094205599.1">
    <property type="nucleotide sequence ID" value="NZ_CAUPKI010000001.1"/>
</dbReference>
<dbReference type="SUPFAM" id="SSF53335">
    <property type="entry name" value="S-adenosyl-L-methionine-dependent methyltransferases"/>
    <property type="match status" value="1"/>
</dbReference>
<accession>A0A233V509</accession>
<evidence type="ECO:0000256" key="1">
    <source>
        <dbReference type="ARBA" id="ARBA00022603"/>
    </source>
</evidence>
<evidence type="ECO:0000313" key="6">
    <source>
        <dbReference type="Proteomes" id="UP000215413"/>
    </source>
</evidence>